<dbReference type="Proteomes" id="UP001212499">
    <property type="component" value="Unassembled WGS sequence"/>
</dbReference>
<organism evidence="1 2">
    <name type="scientific">Anabaenopsis arnoldii</name>
    <dbReference type="NCBI Taxonomy" id="2152938"/>
    <lineage>
        <taxon>Bacteria</taxon>
        <taxon>Bacillati</taxon>
        <taxon>Cyanobacteriota</taxon>
        <taxon>Cyanophyceae</taxon>
        <taxon>Nostocales</taxon>
        <taxon>Nodulariaceae</taxon>
        <taxon>Anabaenopsis</taxon>
    </lineage>
</organism>
<dbReference type="EMBL" id="JAQMUH010000194">
    <property type="protein sequence ID" value="MDB9541499.1"/>
    <property type="molecule type" value="Genomic_DNA"/>
</dbReference>
<evidence type="ECO:0000313" key="1">
    <source>
        <dbReference type="EMBL" id="MDB9541499.1"/>
    </source>
</evidence>
<accession>A0ABT5AVZ9</accession>
<protein>
    <submittedName>
        <fullName evidence="1">Uncharacterized protein</fullName>
    </submittedName>
</protein>
<reference evidence="1 2" key="1">
    <citation type="submission" date="2023-01" db="EMBL/GenBank/DDBJ databases">
        <title>Genomes from the Australian National Cyanobacteria Reference Collection.</title>
        <authorList>
            <person name="Willis A."/>
            <person name="Lee E.M.F."/>
        </authorList>
    </citation>
    <scope>NUCLEOTIDE SEQUENCE [LARGE SCALE GENOMIC DNA]</scope>
    <source>
        <strain evidence="1 2">CS-1033</strain>
    </source>
</reference>
<comment type="caution">
    <text evidence="1">The sequence shown here is derived from an EMBL/GenBank/DDBJ whole genome shotgun (WGS) entry which is preliminary data.</text>
</comment>
<evidence type="ECO:0000313" key="2">
    <source>
        <dbReference type="Proteomes" id="UP001212499"/>
    </source>
</evidence>
<name>A0ABT5AVZ9_9CYAN</name>
<dbReference type="RefSeq" id="WP_271734960.1">
    <property type="nucleotide sequence ID" value="NZ_JANQDP010000005.1"/>
</dbReference>
<keyword evidence="2" id="KW-1185">Reference proteome</keyword>
<sequence length="75" mass="8676">MANATLSLSTPLTDHRQQLIPSRIYPTLAIRQGFITPGSQCSKLLQFHQRSHWRFVSQQSCSKIPDFLNNWHNLI</sequence>
<proteinExistence type="predicted"/>
<gene>
    <name evidence="1" type="ORF">PN457_17855</name>
</gene>